<dbReference type="Pfam" id="PF00239">
    <property type="entry name" value="Resolvase"/>
    <property type="match status" value="1"/>
</dbReference>
<proteinExistence type="predicted"/>
<evidence type="ECO:0000313" key="2">
    <source>
        <dbReference type="EMBL" id="KFJ00931.1"/>
    </source>
</evidence>
<comment type="caution">
    <text evidence="2">The sequence shown here is derived from an EMBL/GenBank/DDBJ whole genome shotgun (WGS) entry which is preliminary data.</text>
</comment>
<organism evidence="2 3">
    <name type="scientific">Bifidobacterium stellenboschense</name>
    <dbReference type="NCBI Taxonomy" id="762211"/>
    <lineage>
        <taxon>Bacteria</taxon>
        <taxon>Bacillati</taxon>
        <taxon>Actinomycetota</taxon>
        <taxon>Actinomycetes</taxon>
        <taxon>Bifidobacteriales</taxon>
        <taxon>Bifidobacteriaceae</taxon>
        <taxon>Bifidobacterium</taxon>
    </lineage>
</organism>
<evidence type="ECO:0000313" key="3">
    <source>
        <dbReference type="Proteomes" id="UP000029004"/>
    </source>
</evidence>
<sequence length="46" mass="5077">MPGGILVFNIFAALAQSERNLIRERTNAGLKAARTRGRIIYSMDIA</sequence>
<accession>A0A087DZI0</accession>
<dbReference type="InterPro" id="IPR036162">
    <property type="entry name" value="Resolvase-like_N_sf"/>
</dbReference>
<keyword evidence="3" id="KW-1185">Reference proteome</keyword>
<protein>
    <submittedName>
        <fullName evidence="2">Invertase</fullName>
    </submittedName>
</protein>
<dbReference type="InterPro" id="IPR006119">
    <property type="entry name" value="Resolv_N"/>
</dbReference>
<name>A0A087DZI0_9BIFI</name>
<dbReference type="GO" id="GO:0000150">
    <property type="term" value="F:DNA strand exchange activity"/>
    <property type="evidence" value="ECO:0007669"/>
    <property type="project" value="InterPro"/>
</dbReference>
<dbReference type="EMBL" id="JGZP01000004">
    <property type="protein sequence ID" value="KFJ00931.1"/>
    <property type="molecule type" value="Genomic_DNA"/>
</dbReference>
<evidence type="ECO:0000259" key="1">
    <source>
        <dbReference type="PROSITE" id="PS51736"/>
    </source>
</evidence>
<gene>
    <name evidence="2" type="ORF">BSTEL_0343</name>
</gene>
<dbReference type="Gene3D" id="6.10.250.10">
    <property type="match status" value="1"/>
</dbReference>
<dbReference type="Proteomes" id="UP000029004">
    <property type="component" value="Unassembled WGS sequence"/>
</dbReference>
<dbReference type="GO" id="GO:0003677">
    <property type="term" value="F:DNA binding"/>
    <property type="evidence" value="ECO:0007669"/>
    <property type="project" value="InterPro"/>
</dbReference>
<dbReference type="SUPFAM" id="SSF53041">
    <property type="entry name" value="Resolvase-like"/>
    <property type="match status" value="1"/>
</dbReference>
<reference evidence="2 3" key="1">
    <citation type="submission" date="2014-03" db="EMBL/GenBank/DDBJ databases">
        <title>Genomics of Bifidobacteria.</title>
        <authorList>
            <person name="Ventura M."/>
            <person name="Milani C."/>
            <person name="Lugli G.A."/>
        </authorList>
    </citation>
    <scope>NUCLEOTIDE SEQUENCE [LARGE SCALE GENOMIC DNA]</scope>
    <source>
        <strain evidence="2 3">DSM 23968</strain>
    </source>
</reference>
<dbReference type="STRING" id="762211.BSTEL_0343"/>
<dbReference type="PROSITE" id="PS51736">
    <property type="entry name" value="RECOMBINASES_3"/>
    <property type="match status" value="1"/>
</dbReference>
<dbReference type="AlphaFoldDB" id="A0A087DZI0"/>
<feature type="domain" description="Resolvase/invertase-type recombinase catalytic" evidence="1">
    <location>
        <begin position="1"/>
        <end position="37"/>
    </location>
</feature>